<evidence type="ECO:0000256" key="4">
    <source>
        <dbReference type="SAM" id="MobiDB-lite"/>
    </source>
</evidence>
<sequence length="362" mass="38779">MGEVRKVQKKLRQIENLEIKISLAPEERFKISRKAELRSRLAELLLQQSGPQHTLGTVAEGNKEKMKRQVEDAPEDGPSQTPTASKVPKGERPSKAQAAPAQQSAGQRQTAPGRDGEGGGARRTQPNTGTQGTGAPDPKPPPAGSDAGTTFTIEEQQGGPLRTRLKSWRDTEFATLKATWEKAKFRLRLLEGHTDIVTCVVAIDNVVISGSRDTTVKVWHVPTATEQRNLGGHSGGVTCLSAPPPEYCRKLARSLSLSEKDRFILSGSADCCVKIWSLNTGQCVKSIYTFNAVTALCFVPEGHGYIITGSDGGKVQGWSWLTLENCQSINAHQEAVTSIQVCVCVGGGGGGLPHLSPGQLAI</sequence>
<dbReference type="InterPro" id="IPR001680">
    <property type="entry name" value="WD40_rpt"/>
</dbReference>
<keyword evidence="1 3" id="KW-0853">WD repeat</keyword>
<name>A0AA47M360_MERPO</name>
<comment type="caution">
    <text evidence="5">The sequence shown here is derived from an EMBL/GenBank/DDBJ whole genome shotgun (WGS) entry which is preliminary data.</text>
</comment>
<feature type="repeat" description="WD" evidence="3">
    <location>
        <begin position="190"/>
        <end position="229"/>
    </location>
</feature>
<dbReference type="Proteomes" id="UP001174136">
    <property type="component" value="Unassembled WGS sequence"/>
</dbReference>
<feature type="compositionally biased region" description="Basic and acidic residues" evidence="4">
    <location>
        <begin position="61"/>
        <end position="71"/>
    </location>
</feature>
<dbReference type="SMART" id="SM00320">
    <property type="entry name" value="WD40"/>
    <property type="match status" value="3"/>
</dbReference>
<keyword evidence="6" id="KW-1185">Reference proteome</keyword>
<evidence type="ECO:0000313" key="5">
    <source>
        <dbReference type="EMBL" id="KAK0132728.1"/>
    </source>
</evidence>
<dbReference type="EMBL" id="JAOPHQ010006149">
    <property type="protein sequence ID" value="KAK0132728.1"/>
    <property type="molecule type" value="Genomic_DNA"/>
</dbReference>
<proteinExistence type="predicted"/>
<dbReference type="PANTHER" id="PTHR44019:SF8">
    <property type="entry name" value="POC1 CENTRIOLAR PROTEIN HOMOLOG"/>
    <property type="match status" value="1"/>
</dbReference>
<feature type="repeat" description="WD" evidence="3">
    <location>
        <begin position="254"/>
        <end position="286"/>
    </location>
</feature>
<dbReference type="PROSITE" id="PS50082">
    <property type="entry name" value="WD_REPEATS_2"/>
    <property type="match status" value="2"/>
</dbReference>
<evidence type="ECO:0000256" key="1">
    <source>
        <dbReference type="ARBA" id="ARBA00022574"/>
    </source>
</evidence>
<accession>A0AA47M360</accession>
<evidence type="ECO:0000256" key="2">
    <source>
        <dbReference type="ARBA" id="ARBA00022737"/>
    </source>
</evidence>
<dbReference type="PROSITE" id="PS50294">
    <property type="entry name" value="WD_REPEATS_REGION"/>
    <property type="match status" value="1"/>
</dbReference>
<organism evidence="5 6">
    <name type="scientific">Merluccius polli</name>
    <name type="common">Benguela hake</name>
    <name type="synonym">Merluccius cadenati</name>
    <dbReference type="NCBI Taxonomy" id="89951"/>
    <lineage>
        <taxon>Eukaryota</taxon>
        <taxon>Metazoa</taxon>
        <taxon>Chordata</taxon>
        <taxon>Craniata</taxon>
        <taxon>Vertebrata</taxon>
        <taxon>Euteleostomi</taxon>
        <taxon>Actinopterygii</taxon>
        <taxon>Neopterygii</taxon>
        <taxon>Teleostei</taxon>
        <taxon>Neoteleostei</taxon>
        <taxon>Acanthomorphata</taxon>
        <taxon>Zeiogadaria</taxon>
        <taxon>Gadariae</taxon>
        <taxon>Gadiformes</taxon>
        <taxon>Gadoidei</taxon>
        <taxon>Merlucciidae</taxon>
        <taxon>Merluccius</taxon>
    </lineage>
</organism>
<evidence type="ECO:0000313" key="6">
    <source>
        <dbReference type="Proteomes" id="UP001174136"/>
    </source>
</evidence>
<gene>
    <name evidence="5" type="primary">sconB</name>
    <name evidence="5" type="ORF">N1851_032380</name>
</gene>
<dbReference type="AlphaFoldDB" id="A0AA47M360"/>
<feature type="compositionally biased region" description="Low complexity" evidence="4">
    <location>
        <begin position="96"/>
        <end position="109"/>
    </location>
</feature>
<dbReference type="InterPro" id="IPR036322">
    <property type="entry name" value="WD40_repeat_dom_sf"/>
</dbReference>
<protein>
    <submittedName>
        <fullName evidence="5">E3 ubiquitin ligase complex SCF subunit sconB</fullName>
    </submittedName>
</protein>
<dbReference type="InterPro" id="IPR050505">
    <property type="entry name" value="WDR55/POC1"/>
</dbReference>
<dbReference type="Pfam" id="PF00400">
    <property type="entry name" value="WD40"/>
    <property type="match status" value="3"/>
</dbReference>
<dbReference type="Gene3D" id="2.130.10.10">
    <property type="entry name" value="YVTN repeat-like/Quinoprotein amine dehydrogenase"/>
    <property type="match status" value="1"/>
</dbReference>
<reference evidence="5" key="1">
    <citation type="journal article" date="2023" name="Front. Mar. Sci.">
        <title>A new Merluccius polli reference genome to investigate the effects of global change in West African waters.</title>
        <authorList>
            <person name="Mateo J.L."/>
            <person name="Blanco-Fernandez C."/>
            <person name="Garcia-Vazquez E."/>
            <person name="Machado-Schiaffino G."/>
        </authorList>
    </citation>
    <scope>NUCLEOTIDE SEQUENCE</scope>
    <source>
        <strain evidence="5">C29</strain>
        <tissue evidence="5">Fin</tissue>
    </source>
</reference>
<evidence type="ECO:0000256" key="3">
    <source>
        <dbReference type="PROSITE-ProRule" id="PRU00221"/>
    </source>
</evidence>
<dbReference type="InterPro" id="IPR015943">
    <property type="entry name" value="WD40/YVTN_repeat-like_dom_sf"/>
</dbReference>
<feature type="region of interest" description="Disordered" evidence="4">
    <location>
        <begin position="45"/>
        <end position="165"/>
    </location>
</feature>
<dbReference type="SUPFAM" id="SSF50978">
    <property type="entry name" value="WD40 repeat-like"/>
    <property type="match status" value="1"/>
</dbReference>
<dbReference type="PANTHER" id="PTHR44019">
    <property type="entry name" value="WD REPEAT-CONTAINING PROTEIN 55"/>
    <property type="match status" value="1"/>
</dbReference>
<keyword evidence="2" id="KW-0677">Repeat</keyword>